<name>A0A9N8QU23_9BURK</name>
<dbReference type="InterPro" id="IPR050931">
    <property type="entry name" value="Mito_Protein_Transport_Metaxin"/>
</dbReference>
<sequence length="237" mass="26709">MLTLYSYPDLFGVADNNPFGLKVFAFLRLCRLSFKQRHVLNTAQAPRGQLPYIVDGADMIGDSDAIMAHIKRKYSPSIDNGLSPGQLNLDLLVRRTLDDLYWPMSYSRWRDDRFWPTFRDALLTTHPQIAPAELDAARAYNSQRYYYQGIGRYESEQVYARGISDLGVIADLLGDSGFVFGPQPASLDAGIYGFVANIYFYGIDTPLKQYVLSRPNLVRHCLAVHDAVEGRAQKSAV</sequence>
<keyword evidence="4" id="KW-1185">Reference proteome</keyword>
<protein>
    <recommendedName>
        <fullName evidence="5">Glutathione S-transferase</fullName>
    </recommendedName>
</protein>
<evidence type="ECO:0000313" key="3">
    <source>
        <dbReference type="EMBL" id="CAE6864765.1"/>
    </source>
</evidence>
<feature type="domain" description="Metaxin glutathione S-transferase" evidence="1">
    <location>
        <begin position="164"/>
        <end position="221"/>
    </location>
</feature>
<dbReference type="Pfam" id="PF17171">
    <property type="entry name" value="GST_C_6"/>
    <property type="match status" value="1"/>
</dbReference>
<dbReference type="PANTHER" id="PTHR12289">
    <property type="entry name" value="METAXIN RELATED"/>
    <property type="match status" value="1"/>
</dbReference>
<dbReference type="AlphaFoldDB" id="A0A9N8QU23"/>
<evidence type="ECO:0000259" key="2">
    <source>
        <dbReference type="Pfam" id="PF17172"/>
    </source>
</evidence>
<dbReference type="SUPFAM" id="SSF52833">
    <property type="entry name" value="Thioredoxin-like"/>
    <property type="match status" value="1"/>
</dbReference>
<dbReference type="SFLD" id="SFLDG01180">
    <property type="entry name" value="SUF1"/>
    <property type="match status" value="1"/>
</dbReference>
<gene>
    <name evidence="3" type="ORF">R70211_00704</name>
</gene>
<dbReference type="CDD" id="cd03193">
    <property type="entry name" value="GST_C_Metaxin"/>
    <property type="match status" value="1"/>
</dbReference>
<dbReference type="InterPro" id="IPR012336">
    <property type="entry name" value="Thioredoxin-like_fold"/>
</dbReference>
<comment type="caution">
    <text evidence="3">The sequence shown here is derived from an EMBL/GenBank/DDBJ whole genome shotgun (WGS) entry which is preliminary data.</text>
</comment>
<dbReference type="Pfam" id="PF17172">
    <property type="entry name" value="GST_N_4"/>
    <property type="match status" value="1"/>
</dbReference>
<evidence type="ECO:0000259" key="1">
    <source>
        <dbReference type="Pfam" id="PF17171"/>
    </source>
</evidence>
<accession>A0A9N8QU23</accession>
<dbReference type="InterPro" id="IPR033468">
    <property type="entry name" value="Metaxin_GST"/>
</dbReference>
<dbReference type="RefSeq" id="WP_201084035.1">
    <property type="nucleotide sequence ID" value="NZ_CAJNAS010000002.1"/>
</dbReference>
<dbReference type="InterPro" id="IPR026928">
    <property type="entry name" value="FAX/IsoI-like"/>
</dbReference>
<organism evidence="3 4">
    <name type="scientific">Paraburkholderia domus</name>
    <dbReference type="NCBI Taxonomy" id="2793075"/>
    <lineage>
        <taxon>Bacteria</taxon>
        <taxon>Pseudomonadati</taxon>
        <taxon>Pseudomonadota</taxon>
        <taxon>Betaproteobacteria</taxon>
        <taxon>Burkholderiales</taxon>
        <taxon>Burkholderiaceae</taxon>
        <taxon>Paraburkholderia</taxon>
    </lineage>
</organism>
<dbReference type="SFLD" id="SFLDS00019">
    <property type="entry name" value="Glutathione_Transferase_(cytos"/>
    <property type="match status" value="1"/>
</dbReference>
<dbReference type="Proteomes" id="UP000675121">
    <property type="component" value="Unassembled WGS sequence"/>
</dbReference>
<dbReference type="SFLD" id="SFLDG01200">
    <property type="entry name" value="SUF1.1"/>
    <property type="match status" value="1"/>
</dbReference>
<dbReference type="InterPro" id="IPR036249">
    <property type="entry name" value="Thioredoxin-like_sf"/>
</dbReference>
<dbReference type="InterPro" id="IPR040079">
    <property type="entry name" value="Glutathione_S-Trfase"/>
</dbReference>
<proteinExistence type="predicted"/>
<reference evidence="3" key="1">
    <citation type="submission" date="2021-02" db="EMBL/GenBank/DDBJ databases">
        <authorList>
            <person name="Vanwijnsberghe S."/>
        </authorList>
    </citation>
    <scope>NUCLEOTIDE SEQUENCE</scope>
    <source>
        <strain evidence="3">R-70211</strain>
    </source>
</reference>
<evidence type="ECO:0000313" key="4">
    <source>
        <dbReference type="Proteomes" id="UP000675121"/>
    </source>
</evidence>
<dbReference type="PANTHER" id="PTHR12289:SF41">
    <property type="entry name" value="FAILED AXON CONNECTIONS-RELATED"/>
    <property type="match status" value="1"/>
</dbReference>
<evidence type="ECO:0008006" key="5">
    <source>
        <dbReference type="Google" id="ProtNLM"/>
    </source>
</evidence>
<dbReference type="EMBL" id="CAJNAS010000002">
    <property type="protein sequence ID" value="CAE6864765.1"/>
    <property type="molecule type" value="Genomic_DNA"/>
</dbReference>
<feature type="domain" description="Thioredoxin-like fold" evidence="2">
    <location>
        <begin position="18"/>
        <end position="113"/>
    </location>
</feature>